<dbReference type="SUPFAM" id="SSF53067">
    <property type="entry name" value="Actin-like ATPase domain"/>
    <property type="match status" value="2"/>
</dbReference>
<feature type="domain" description="Ppx/GppA phosphatase N-terminal" evidence="6">
    <location>
        <begin position="23"/>
        <end position="304"/>
    </location>
</feature>
<dbReference type="Pfam" id="PF02541">
    <property type="entry name" value="Ppx-GppA"/>
    <property type="match status" value="1"/>
</dbReference>
<evidence type="ECO:0000256" key="3">
    <source>
        <dbReference type="ARBA" id="ARBA00020416"/>
    </source>
</evidence>
<evidence type="ECO:0000313" key="8">
    <source>
        <dbReference type="EMBL" id="QDP40975.1"/>
    </source>
</evidence>
<dbReference type="EMBL" id="CP041666">
    <property type="protein sequence ID" value="QDP40975.1"/>
    <property type="molecule type" value="Genomic_DNA"/>
</dbReference>
<dbReference type="InterPro" id="IPR050273">
    <property type="entry name" value="GppA/Ppx_hydrolase"/>
</dbReference>
<dbReference type="EC" id="3.6.1.11" evidence="2"/>
<dbReference type="InterPro" id="IPR048950">
    <property type="entry name" value="Ppx_GppA_C"/>
</dbReference>
<keyword evidence="4 8" id="KW-0378">Hydrolase</keyword>
<gene>
    <name evidence="8" type="primary">ppx</name>
    <name evidence="8" type="ORF">FN924_12725</name>
</gene>
<dbReference type="Gene3D" id="3.30.420.40">
    <property type="match status" value="1"/>
</dbReference>
<dbReference type="GO" id="GO:0006357">
    <property type="term" value="P:regulation of transcription by RNA polymerase II"/>
    <property type="evidence" value="ECO:0007669"/>
    <property type="project" value="TreeGrafter"/>
</dbReference>
<dbReference type="InterPro" id="IPR022371">
    <property type="entry name" value="Exopolyphosphatase"/>
</dbReference>
<dbReference type="InterPro" id="IPR030673">
    <property type="entry name" value="PyroPPase_GppA_Ppx"/>
</dbReference>
<comment type="catalytic activity">
    <reaction evidence="5">
        <text>[phosphate](n) + H2O = [phosphate](n-1) + phosphate + H(+)</text>
        <dbReference type="Rhea" id="RHEA:21528"/>
        <dbReference type="Rhea" id="RHEA-COMP:9859"/>
        <dbReference type="Rhea" id="RHEA-COMP:14279"/>
        <dbReference type="ChEBI" id="CHEBI:15377"/>
        <dbReference type="ChEBI" id="CHEBI:15378"/>
        <dbReference type="ChEBI" id="CHEBI:16838"/>
        <dbReference type="ChEBI" id="CHEBI:43474"/>
        <dbReference type="EC" id="3.6.1.11"/>
    </reaction>
</comment>
<keyword evidence="9" id="KW-1185">Reference proteome</keyword>
<dbReference type="OrthoDB" id="9807195at2"/>
<dbReference type="Gene3D" id="3.30.420.150">
    <property type="entry name" value="Exopolyphosphatase. Domain 2"/>
    <property type="match status" value="1"/>
</dbReference>
<dbReference type="GO" id="GO:0004309">
    <property type="term" value="F:exopolyphosphatase activity"/>
    <property type="evidence" value="ECO:0007669"/>
    <property type="project" value="UniProtKB-EC"/>
</dbReference>
<dbReference type="Gene3D" id="1.10.3210.10">
    <property type="entry name" value="Hypothetical protein af1432"/>
    <property type="match status" value="1"/>
</dbReference>
<evidence type="ECO:0000259" key="7">
    <source>
        <dbReference type="Pfam" id="PF21447"/>
    </source>
</evidence>
<dbReference type="InterPro" id="IPR003695">
    <property type="entry name" value="Ppx_GppA_N"/>
</dbReference>
<dbReference type="CDD" id="cd24052">
    <property type="entry name" value="ASKHA_NBD_HpPPX-GppA-like"/>
    <property type="match status" value="1"/>
</dbReference>
<dbReference type="Pfam" id="PF21447">
    <property type="entry name" value="Ppx-GppA_III"/>
    <property type="match status" value="1"/>
</dbReference>
<evidence type="ECO:0000256" key="1">
    <source>
        <dbReference type="ARBA" id="ARBA00007125"/>
    </source>
</evidence>
<comment type="similarity">
    <text evidence="1">Belongs to the GppA/Ppx family.</text>
</comment>
<sequence length="510" mass="58692">MQKKFYGIVDIGSNTMRLVIYLQEKAGHLREVENVKAVARLRNHLNTENQLTEQGLDILINTLQSFREVIRTYSLTDLVCVATATIRQAKNQSDIINKVKERTGLPIRVLSEKEEAFYGYLAVVNATSIDEGITVDIGGGSTEVTYFKNRQLMEAHSFPFGALTLRSFFKDIIPEEKEIFELRHFLMEQFSSLPWLAQKQVPLIGIGGSARNLAQIDQALKKYPLAGLHQYKMQVADIQSVMAYLVSLNYEKLLKVEGLSSDRADIILPAITVFSSLYETVQAESFVLSRKGLRDGVFYEQLSKEFGTYLFPDVLEDSIQELINDYDLHPKQILHVQSLTRKLFHQLQDQTAVDWQDADWVLLKRASYVFNLGKYIDSESSSQHTFYLLANRTIDGLLHKERLELALVASFKNKTVFKQYVQPYKDWFSKQAQKKLRSLGALLKFAYCLDATRRQIIDDFTIEKTEIGIDITLYCSQDWMPEKYQAEKQKKHLEKSLKIPIQLHFKKAVE</sequence>
<accession>A0A516KHV3</accession>
<dbReference type="SUPFAM" id="SSF109604">
    <property type="entry name" value="HD-domain/PDEase-like"/>
    <property type="match status" value="1"/>
</dbReference>
<evidence type="ECO:0000256" key="5">
    <source>
        <dbReference type="ARBA" id="ARBA00047607"/>
    </source>
</evidence>
<evidence type="ECO:0000256" key="2">
    <source>
        <dbReference type="ARBA" id="ARBA00012451"/>
    </source>
</evidence>
<protein>
    <recommendedName>
        <fullName evidence="3">Exopolyphosphatase</fullName>
        <ecNumber evidence="2">3.6.1.11</ecNumber>
    </recommendedName>
</protein>
<dbReference type="PIRSF" id="PIRSF001267">
    <property type="entry name" value="Pyrophosphatase_GppA_Ppx"/>
    <property type="match status" value="1"/>
</dbReference>
<dbReference type="GO" id="GO:0006793">
    <property type="term" value="P:phosphorus metabolic process"/>
    <property type="evidence" value="ECO:0007669"/>
    <property type="project" value="InterPro"/>
</dbReference>
<dbReference type="PANTHER" id="PTHR30005">
    <property type="entry name" value="EXOPOLYPHOSPHATASE"/>
    <property type="match status" value="1"/>
</dbReference>
<evidence type="ECO:0000313" key="9">
    <source>
        <dbReference type="Proteomes" id="UP000315215"/>
    </source>
</evidence>
<dbReference type="KEGG" id="aqt:FN924_12725"/>
<dbReference type="InterPro" id="IPR043129">
    <property type="entry name" value="ATPase_NBD"/>
</dbReference>
<dbReference type="NCBIfam" id="TIGR03706">
    <property type="entry name" value="exo_poly_only"/>
    <property type="match status" value="1"/>
</dbReference>
<dbReference type="RefSeq" id="WP_143895056.1">
    <property type="nucleotide sequence ID" value="NZ_CP041666.1"/>
</dbReference>
<feature type="domain" description="Ppx/GppA phosphatase C-terminal" evidence="7">
    <location>
        <begin position="316"/>
        <end position="482"/>
    </location>
</feature>
<name>A0A516KHV3_9BACI</name>
<evidence type="ECO:0000259" key="6">
    <source>
        <dbReference type="Pfam" id="PF02541"/>
    </source>
</evidence>
<evidence type="ECO:0000256" key="4">
    <source>
        <dbReference type="ARBA" id="ARBA00022801"/>
    </source>
</evidence>
<dbReference type="PANTHER" id="PTHR30005:SF0">
    <property type="entry name" value="RETROGRADE REGULATION PROTEIN 2"/>
    <property type="match status" value="1"/>
</dbReference>
<organism evidence="8 9">
    <name type="scientific">Radiobacillus deserti</name>
    <dbReference type="NCBI Taxonomy" id="2594883"/>
    <lineage>
        <taxon>Bacteria</taxon>
        <taxon>Bacillati</taxon>
        <taxon>Bacillota</taxon>
        <taxon>Bacilli</taxon>
        <taxon>Bacillales</taxon>
        <taxon>Bacillaceae</taxon>
        <taxon>Radiobacillus</taxon>
    </lineage>
</organism>
<proteinExistence type="inferred from homology"/>
<reference evidence="8 9" key="1">
    <citation type="submission" date="2019-07" db="EMBL/GenBank/DDBJ databases">
        <authorList>
            <person name="Li J."/>
        </authorList>
    </citation>
    <scope>NUCLEOTIDE SEQUENCE [LARGE SCALE GENOMIC DNA]</scope>
    <source>
        <strain evidence="8 9">TKL69</strain>
    </source>
</reference>
<dbReference type="AlphaFoldDB" id="A0A516KHV3"/>
<dbReference type="Proteomes" id="UP000315215">
    <property type="component" value="Chromosome"/>
</dbReference>